<sequence length="118" mass="13117">MSNVPILTLIVHFEFKDDTIFLCTTFAVHPAQIVVNDSSHDRILDHSPGQLGDRYPVTRAEQTKIDKPKWAGSVTNFKESPLRTTKASLAGFSCLLKKQFPLINVTKLASSMLCLISD</sequence>
<dbReference type="Proteomes" id="UP000054995">
    <property type="component" value="Unassembled WGS sequence"/>
</dbReference>
<proteinExistence type="predicted"/>
<accession>A0A0V1FKZ7</accession>
<evidence type="ECO:0000313" key="2">
    <source>
        <dbReference type="Proteomes" id="UP000054995"/>
    </source>
</evidence>
<comment type="caution">
    <text evidence="1">The sequence shown here is derived from an EMBL/GenBank/DDBJ whole genome shotgun (WGS) entry which is preliminary data.</text>
</comment>
<dbReference type="AlphaFoldDB" id="A0A0V1FKZ7"/>
<reference evidence="1 2" key="1">
    <citation type="submission" date="2015-01" db="EMBL/GenBank/DDBJ databases">
        <title>Evolution of Trichinella species and genotypes.</title>
        <authorList>
            <person name="Korhonen P.K."/>
            <person name="Edoardo P."/>
            <person name="Giuseppe L.R."/>
            <person name="Gasser R.B."/>
        </authorList>
    </citation>
    <scope>NUCLEOTIDE SEQUENCE [LARGE SCALE GENOMIC DNA]</scope>
    <source>
        <strain evidence="1">ISS470</strain>
    </source>
</reference>
<keyword evidence="2" id="KW-1185">Reference proteome</keyword>
<dbReference type="EMBL" id="JYDT01000080">
    <property type="protein sequence ID" value="KRY85955.1"/>
    <property type="molecule type" value="Genomic_DNA"/>
</dbReference>
<protein>
    <submittedName>
        <fullName evidence="1">Uncharacterized protein</fullName>
    </submittedName>
</protein>
<name>A0A0V1FKZ7_TRIPS</name>
<organism evidence="1 2">
    <name type="scientific">Trichinella pseudospiralis</name>
    <name type="common">Parasitic roundworm</name>
    <dbReference type="NCBI Taxonomy" id="6337"/>
    <lineage>
        <taxon>Eukaryota</taxon>
        <taxon>Metazoa</taxon>
        <taxon>Ecdysozoa</taxon>
        <taxon>Nematoda</taxon>
        <taxon>Enoplea</taxon>
        <taxon>Dorylaimia</taxon>
        <taxon>Trichinellida</taxon>
        <taxon>Trichinellidae</taxon>
        <taxon>Trichinella</taxon>
    </lineage>
</organism>
<gene>
    <name evidence="1" type="ORF">T4D_10239</name>
</gene>
<evidence type="ECO:0000313" key="1">
    <source>
        <dbReference type="EMBL" id="KRY85955.1"/>
    </source>
</evidence>